<feature type="compositionally biased region" description="Pro residues" evidence="1">
    <location>
        <begin position="86"/>
        <end position="96"/>
    </location>
</feature>
<name>A0AA38JQ89_9AGAR</name>
<keyword evidence="3" id="KW-0732">Signal</keyword>
<dbReference type="Proteomes" id="UP001176059">
    <property type="component" value="Unassembled WGS sequence"/>
</dbReference>
<feature type="chain" id="PRO_5041346214" evidence="3">
    <location>
        <begin position="20"/>
        <end position="241"/>
    </location>
</feature>
<accession>A0AA38JQ89</accession>
<evidence type="ECO:0000313" key="4">
    <source>
        <dbReference type="EMBL" id="KAJ3734050.1"/>
    </source>
</evidence>
<sequence length="241" mass="26032">MTLLAIVSLVTLASIPVNAQFGDNNIIHHDSTTRIIAAVVVVVLFLIALALLSMSYRRRQQRRLMNQNIVLTRPPPPPGYWNSQGGPPPGPYPYGNPPQQGYNAGAYSPPTGTPQKDGHYNGGYAPPPGPPPSHMGYGAGYGEASYYHSPSPATPAGLQAPPYDGYLSVHFLAARDFVHSHRLLSIASWTASAGSCTRQSVIQRHISPCFAISHLLNATRHLLIRTMYPAHLAPFCSSLFV</sequence>
<dbReference type="EMBL" id="JANVFO010000015">
    <property type="protein sequence ID" value="KAJ3734050.1"/>
    <property type="molecule type" value="Genomic_DNA"/>
</dbReference>
<keyword evidence="2" id="KW-0472">Membrane</keyword>
<evidence type="ECO:0000256" key="2">
    <source>
        <dbReference type="SAM" id="Phobius"/>
    </source>
</evidence>
<keyword evidence="5" id="KW-1185">Reference proteome</keyword>
<reference evidence="4" key="2">
    <citation type="journal article" date="2023" name="Proc. Natl. Acad. Sci. U.S.A.">
        <title>A global phylogenomic analysis of the shiitake genus Lentinula.</title>
        <authorList>
            <person name="Sierra-Patev S."/>
            <person name="Min B."/>
            <person name="Naranjo-Ortiz M."/>
            <person name="Looney B."/>
            <person name="Konkel Z."/>
            <person name="Slot J.C."/>
            <person name="Sakamoto Y."/>
            <person name="Steenwyk J.L."/>
            <person name="Rokas A."/>
            <person name="Carro J."/>
            <person name="Camarero S."/>
            <person name="Ferreira P."/>
            <person name="Molpeceres G."/>
            <person name="Ruiz-Duenas F.J."/>
            <person name="Serrano A."/>
            <person name="Henrissat B."/>
            <person name="Drula E."/>
            <person name="Hughes K.W."/>
            <person name="Mata J.L."/>
            <person name="Ishikawa N.K."/>
            <person name="Vargas-Isla R."/>
            <person name="Ushijima S."/>
            <person name="Smith C.A."/>
            <person name="Donoghue J."/>
            <person name="Ahrendt S."/>
            <person name="Andreopoulos W."/>
            <person name="He G."/>
            <person name="LaButti K."/>
            <person name="Lipzen A."/>
            <person name="Ng V."/>
            <person name="Riley R."/>
            <person name="Sandor L."/>
            <person name="Barry K."/>
            <person name="Martinez A.T."/>
            <person name="Xiao Y."/>
            <person name="Gibbons J.G."/>
            <person name="Terashima K."/>
            <person name="Grigoriev I.V."/>
            <person name="Hibbett D."/>
        </authorList>
    </citation>
    <scope>NUCLEOTIDE SEQUENCE</scope>
    <source>
        <strain evidence="4">ET3784</strain>
    </source>
</reference>
<gene>
    <name evidence="4" type="ORF">DFJ43DRAFT_1065888</name>
</gene>
<keyword evidence="2" id="KW-0812">Transmembrane</keyword>
<feature type="transmembrane region" description="Helical" evidence="2">
    <location>
        <begin position="35"/>
        <end position="56"/>
    </location>
</feature>
<feature type="region of interest" description="Disordered" evidence="1">
    <location>
        <begin position="70"/>
        <end position="135"/>
    </location>
</feature>
<comment type="caution">
    <text evidence="4">The sequence shown here is derived from an EMBL/GenBank/DDBJ whole genome shotgun (WGS) entry which is preliminary data.</text>
</comment>
<protein>
    <submittedName>
        <fullName evidence="4">Uncharacterized protein</fullName>
    </submittedName>
</protein>
<keyword evidence="2" id="KW-1133">Transmembrane helix</keyword>
<evidence type="ECO:0000256" key="1">
    <source>
        <dbReference type="SAM" id="MobiDB-lite"/>
    </source>
</evidence>
<dbReference type="AlphaFoldDB" id="A0AA38JQ89"/>
<evidence type="ECO:0000313" key="5">
    <source>
        <dbReference type="Proteomes" id="UP001176059"/>
    </source>
</evidence>
<organism evidence="4 5">
    <name type="scientific">Lentinula guzmanii</name>
    <dbReference type="NCBI Taxonomy" id="2804957"/>
    <lineage>
        <taxon>Eukaryota</taxon>
        <taxon>Fungi</taxon>
        <taxon>Dikarya</taxon>
        <taxon>Basidiomycota</taxon>
        <taxon>Agaricomycotina</taxon>
        <taxon>Agaricomycetes</taxon>
        <taxon>Agaricomycetidae</taxon>
        <taxon>Agaricales</taxon>
        <taxon>Marasmiineae</taxon>
        <taxon>Omphalotaceae</taxon>
        <taxon>Lentinula</taxon>
    </lineage>
</organism>
<reference evidence="4" key="1">
    <citation type="submission" date="2022-08" db="EMBL/GenBank/DDBJ databases">
        <authorList>
            <consortium name="DOE Joint Genome Institute"/>
            <person name="Min B."/>
            <person name="Sierra-Patev S."/>
            <person name="Naranjo-Ortiz M."/>
            <person name="Looney B."/>
            <person name="Konkel Z."/>
            <person name="Slot J.C."/>
            <person name="Sakamoto Y."/>
            <person name="Steenwyk J.L."/>
            <person name="Rokas A."/>
            <person name="Carro J."/>
            <person name="Camarero S."/>
            <person name="Ferreira P."/>
            <person name="Molpeceres G."/>
            <person name="Ruiz-duenas F.J."/>
            <person name="Serrano A."/>
            <person name="Henrissat B."/>
            <person name="Drula E."/>
            <person name="Hughes K.W."/>
            <person name="Mata J.L."/>
            <person name="Ishikawa N.K."/>
            <person name="Vargas-Isla R."/>
            <person name="Ushijima S."/>
            <person name="Smith C.A."/>
            <person name="Ahrendt S."/>
            <person name="Andreopoulos W."/>
            <person name="He G."/>
            <person name="LaButti K."/>
            <person name="Lipzen A."/>
            <person name="Ng V."/>
            <person name="Riley R."/>
            <person name="Sandor L."/>
            <person name="Barry K."/>
            <person name="Martinez A.T."/>
            <person name="Xiao Y."/>
            <person name="Gibbons J.G."/>
            <person name="Terashima K."/>
            <person name="Hibbett D.S."/>
            <person name="Grigoriev I.V."/>
        </authorList>
    </citation>
    <scope>NUCLEOTIDE SEQUENCE</scope>
    <source>
        <strain evidence="4">ET3784</strain>
    </source>
</reference>
<feature type="signal peptide" evidence="3">
    <location>
        <begin position="1"/>
        <end position="19"/>
    </location>
</feature>
<proteinExistence type="predicted"/>
<evidence type="ECO:0000256" key="3">
    <source>
        <dbReference type="SAM" id="SignalP"/>
    </source>
</evidence>